<dbReference type="Gene3D" id="3.30.200.20">
    <property type="entry name" value="Phosphorylase Kinase, domain 1"/>
    <property type="match status" value="1"/>
</dbReference>
<keyword evidence="3 6" id="KW-0547">Nucleotide-binding</keyword>
<dbReference type="GO" id="GO:0004674">
    <property type="term" value="F:protein serine/threonine kinase activity"/>
    <property type="evidence" value="ECO:0007669"/>
    <property type="project" value="UniProtKB-KW"/>
</dbReference>
<evidence type="ECO:0000256" key="7">
    <source>
        <dbReference type="SAM" id="MobiDB-lite"/>
    </source>
</evidence>
<dbReference type="SUPFAM" id="SSF56112">
    <property type="entry name" value="Protein kinase-like (PK-like)"/>
    <property type="match status" value="1"/>
</dbReference>
<feature type="binding site" evidence="6">
    <location>
        <position position="288"/>
    </location>
    <ligand>
        <name>ATP</name>
        <dbReference type="ChEBI" id="CHEBI:30616"/>
    </ligand>
</feature>
<name>U6H5A8_9EIME</name>
<dbReference type="VEuPathDB" id="ToxoDB:EPH_0075010"/>
<dbReference type="PROSITE" id="PS50011">
    <property type="entry name" value="PROTEIN_KINASE_DOM"/>
    <property type="match status" value="1"/>
</dbReference>
<dbReference type="GO" id="GO:0005524">
    <property type="term" value="F:ATP binding"/>
    <property type="evidence" value="ECO:0007669"/>
    <property type="project" value="UniProtKB-UniRule"/>
</dbReference>
<evidence type="ECO:0000256" key="2">
    <source>
        <dbReference type="ARBA" id="ARBA00022679"/>
    </source>
</evidence>
<evidence type="ECO:0000256" key="4">
    <source>
        <dbReference type="ARBA" id="ARBA00022777"/>
    </source>
</evidence>
<dbReference type="InterPro" id="IPR008271">
    <property type="entry name" value="Ser/Thr_kinase_AS"/>
</dbReference>
<feature type="region of interest" description="Disordered" evidence="7">
    <location>
        <begin position="573"/>
        <end position="604"/>
    </location>
</feature>
<dbReference type="PROSITE" id="PS00107">
    <property type="entry name" value="PROTEIN_KINASE_ATP"/>
    <property type="match status" value="1"/>
</dbReference>
<accession>U6H5A8</accession>
<dbReference type="InterPro" id="IPR000719">
    <property type="entry name" value="Prot_kinase_dom"/>
</dbReference>
<evidence type="ECO:0000256" key="3">
    <source>
        <dbReference type="ARBA" id="ARBA00022741"/>
    </source>
</evidence>
<feature type="chain" id="PRO_5004670495" evidence="8">
    <location>
        <begin position="20"/>
        <end position="657"/>
    </location>
</feature>
<keyword evidence="5 6" id="KW-0067">ATP-binding</keyword>
<dbReference type="Proteomes" id="UP000018201">
    <property type="component" value="Unassembled WGS sequence"/>
</dbReference>
<reference evidence="10" key="1">
    <citation type="submission" date="2013-10" db="EMBL/GenBank/DDBJ databases">
        <title>Genomic analysis of the causative agents of coccidiosis in chickens.</title>
        <authorList>
            <person name="Reid A.J."/>
            <person name="Blake D."/>
            <person name="Billington K."/>
            <person name="Browne H."/>
            <person name="Dunn M."/>
            <person name="Hung S."/>
            <person name="Kawahara F."/>
            <person name="Miranda-Saavedra D."/>
            <person name="Mourier T."/>
            <person name="Nagra H."/>
            <person name="Otto T.D."/>
            <person name="Rawlings N."/>
            <person name="Sanchez A."/>
            <person name="Sanders M."/>
            <person name="Subramaniam C."/>
            <person name="Tay Y."/>
            <person name="Dear P."/>
            <person name="Doerig C."/>
            <person name="Gruber A."/>
            <person name="Parkinson J."/>
            <person name="Shirley M."/>
            <person name="Wan K.L."/>
            <person name="Berriman M."/>
            <person name="Tomley F."/>
            <person name="Pain A."/>
        </authorList>
    </citation>
    <scope>NUCLEOTIDE SEQUENCE [LARGE SCALE GENOMIC DNA]</scope>
    <source>
        <strain evidence="10">Houghton</strain>
    </source>
</reference>
<evidence type="ECO:0000259" key="9">
    <source>
        <dbReference type="PROSITE" id="PS50011"/>
    </source>
</evidence>
<keyword evidence="8" id="KW-0732">Signal</keyword>
<organism evidence="10 11">
    <name type="scientific">Eimeria praecox</name>
    <dbReference type="NCBI Taxonomy" id="51316"/>
    <lineage>
        <taxon>Eukaryota</taxon>
        <taxon>Sar</taxon>
        <taxon>Alveolata</taxon>
        <taxon>Apicomplexa</taxon>
        <taxon>Conoidasida</taxon>
        <taxon>Coccidia</taxon>
        <taxon>Eucoccidiorida</taxon>
        <taxon>Eimeriorina</taxon>
        <taxon>Eimeriidae</taxon>
        <taxon>Eimeria</taxon>
    </lineage>
</organism>
<dbReference type="Pfam" id="PF00069">
    <property type="entry name" value="Pkinase"/>
    <property type="match status" value="1"/>
</dbReference>
<dbReference type="PANTHER" id="PTHR24349">
    <property type="entry name" value="SERINE/THREONINE-PROTEIN KINASE"/>
    <property type="match status" value="1"/>
</dbReference>
<evidence type="ECO:0000313" key="10">
    <source>
        <dbReference type="EMBL" id="CDI87047.1"/>
    </source>
</evidence>
<keyword evidence="2" id="KW-0808">Transferase</keyword>
<dbReference type="Gene3D" id="1.10.510.10">
    <property type="entry name" value="Transferase(Phosphotransferase) domain 1"/>
    <property type="match status" value="1"/>
</dbReference>
<dbReference type="InterPro" id="IPR017441">
    <property type="entry name" value="Protein_kinase_ATP_BS"/>
</dbReference>
<feature type="signal peptide" evidence="8">
    <location>
        <begin position="1"/>
        <end position="19"/>
    </location>
</feature>
<feature type="domain" description="Protein kinase" evidence="9">
    <location>
        <begin position="260"/>
        <end position="552"/>
    </location>
</feature>
<keyword evidence="11" id="KW-1185">Reference proteome</keyword>
<keyword evidence="4 10" id="KW-0418">Kinase</keyword>
<feature type="region of interest" description="Disordered" evidence="7">
    <location>
        <begin position="636"/>
        <end position="657"/>
    </location>
</feature>
<reference evidence="10" key="2">
    <citation type="submission" date="2013-10" db="EMBL/GenBank/DDBJ databases">
        <authorList>
            <person name="Aslett M."/>
        </authorList>
    </citation>
    <scope>NUCLEOTIDE SEQUENCE [LARGE SCALE GENOMIC DNA]</scope>
    <source>
        <strain evidence="10">Houghton</strain>
    </source>
</reference>
<evidence type="ECO:0000256" key="6">
    <source>
        <dbReference type="PROSITE-ProRule" id="PRU10141"/>
    </source>
</evidence>
<evidence type="ECO:0000256" key="1">
    <source>
        <dbReference type="ARBA" id="ARBA00022527"/>
    </source>
</evidence>
<gene>
    <name evidence="10" type="ORF">EPH_0075010</name>
</gene>
<keyword evidence="1" id="KW-0723">Serine/threonine-protein kinase</keyword>
<dbReference type="InterPro" id="IPR050205">
    <property type="entry name" value="CDPK_Ser/Thr_kinases"/>
</dbReference>
<dbReference type="AlphaFoldDB" id="U6H5A8"/>
<evidence type="ECO:0000313" key="11">
    <source>
        <dbReference type="Proteomes" id="UP000018201"/>
    </source>
</evidence>
<feature type="compositionally biased region" description="Polar residues" evidence="7">
    <location>
        <begin position="646"/>
        <end position="657"/>
    </location>
</feature>
<evidence type="ECO:0000256" key="8">
    <source>
        <dbReference type="SAM" id="SignalP"/>
    </source>
</evidence>
<protein>
    <submittedName>
        <fullName evidence="10">Rhoptry kinase family protein ROP17, putative</fullName>
    </submittedName>
</protein>
<dbReference type="InterPro" id="IPR011009">
    <property type="entry name" value="Kinase-like_dom_sf"/>
</dbReference>
<dbReference type="SMART" id="SM00220">
    <property type="entry name" value="S_TKc"/>
    <property type="match status" value="1"/>
</dbReference>
<sequence length="657" mass="71850">MMKFCCTGAAVLAVTSVSAYLEAPERQSKGVLLSGPRHSPRLSFNQLVEDRGIKRTILNKQANEFRADEVEGNRQPSTDIQDEMKEFPYGLAQLYATLRADAYGITPAGEVSDALLEENQDNFQEPASSSTLASLAQLHNMSPPGSGQRKSGEAARQTSGALSVLRALGRPFVAVGSAALRAARELRKFLAGAKMSCSLELEDTKIGGKGSPIVAKAVARLGRVRKTSALEKVDQELELFLPRGQEIAYDCLDASQTIVLRREFPLGAGTFGFVVPFATNHDAKYAGKLFQVRRGEDRTMNNVRKQLNILNYLPPSTDAATALHTLRLGLPLCLIAKRAGPRVMQLPTKGKLLNAMILYPLLRGDVSYLTASLTYKKPEDRNVLLNITQQVVRAVSDLHRLGLAHLDIKLQNFLVTERGSILTGDLDGVKEFGTPVLPVMFTAVFAAPELARIVLQEDETATAQPTMDSWALGISIYGIWCAGFPFSKEFRKMPPAEQMEILHTTPSQTLVYDLECVEKMPPEVFNLMTLFLKPDSTERLTPIQALESHPAMGLLVPGGEDVRAVEEEEMPIKPPAAAAEPPPTPSTASTEETGRPPSLSSSYVYVKPEMVRGARSFQQHNANISTRRSDGFRFVGSYVRNPKPLTYNSQQQPSGSP</sequence>
<proteinExistence type="predicted"/>
<dbReference type="OrthoDB" id="346916at2759"/>
<dbReference type="EMBL" id="HG696629">
    <property type="protein sequence ID" value="CDI87047.1"/>
    <property type="molecule type" value="Genomic_DNA"/>
</dbReference>
<evidence type="ECO:0000256" key="5">
    <source>
        <dbReference type="ARBA" id="ARBA00022840"/>
    </source>
</evidence>
<dbReference type="PROSITE" id="PS00108">
    <property type="entry name" value="PROTEIN_KINASE_ST"/>
    <property type="match status" value="1"/>
</dbReference>